<evidence type="ECO:0000313" key="1">
    <source>
        <dbReference type="EMBL" id="EJW89386.1"/>
    </source>
</evidence>
<gene>
    <name evidence="1" type="ORF">EVA_22504</name>
</gene>
<dbReference type="EMBL" id="AMCI01009508">
    <property type="protein sequence ID" value="EJW89386.1"/>
    <property type="molecule type" value="Genomic_DNA"/>
</dbReference>
<proteinExistence type="predicted"/>
<accession>J9F3C0</accession>
<reference evidence="1" key="1">
    <citation type="journal article" date="2012" name="PLoS ONE">
        <title>Gene sets for utilization of primary and secondary nutrition supplies in the distal gut of endangered iberian lynx.</title>
        <authorList>
            <person name="Alcaide M."/>
            <person name="Messina E."/>
            <person name="Richter M."/>
            <person name="Bargiela R."/>
            <person name="Peplies J."/>
            <person name="Huws S.A."/>
            <person name="Newbold C.J."/>
            <person name="Golyshin P.N."/>
            <person name="Simon M.A."/>
            <person name="Lopez G."/>
            <person name="Yakimov M.M."/>
            <person name="Ferrer M."/>
        </authorList>
    </citation>
    <scope>NUCLEOTIDE SEQUENCE</scope>
</reference>
<dbReference type="AlphaFoldDB" id="J9F3C0"/>
<comment type="caution">
    <text evidence="1">The sequence shown here is derived from an EMBL/GenBank/DDBJ whole genome shotgun (WGS) entry which is preliminary data.</text>
</comment>
<protein>
    <submittedName>
        <fullName evidence="1">Uncharacterized protein</fullName>
    </submittedName>
</protein>
<name>J9F3C0_9ZZZZ</name>
<organism evidence="1">
    <name type="scientific">gut metagenome</name>
    <dbReference type="NCBI Taxonomy" id="749906"/>
    <lineage>
        <taxon>unclassified sequences</taxon>
        <taxon>metagenomes</taxon>
        <taxon>organismal metagenomes</taxon>
    </lineage>
</organism>
<sequence length="158" mass="17992">MMRRNRNLLVIEQFLVKFLPVTQTAIHYLHVHGATQLDHTLCQVSNAHGISHVKDEDFAALAHRTRFKHQLTGLGNKHEITDNVGMCNRNRSTRLYLTSENRNDRTIRTQHVAKTCSNKLCDTLYLSSLDGTIEALHIDFTNTLGATHHVGRIDSLVR</sequence>